<gene>
    <name evidence="11" type="primary">Or-325</name>
    <name evidence="11" type="synonym">Nful_v1.0-Or-325</name>
    <name evidence="11" type="ORF">NFUL_NFUL000295</name>
</gene>
<evidence type="ECO:0000256" key="10">
    <source>
        <dbReference type="RuleBase" id="RU351113"/>
    </source>
</evidence>
<feature type="transmembrane region" description="Helical" evidence="10">
    <location>
        <begin position="304"/>
        <end position="322"/>
    </location>
</feature>
<keyword evidence="12" id="KW-1185">Reference proteome</keyword>
<evidence type="ECO:0000256" key="5">
    <source>
        <dbReference type="ARBA" id="ARBA00022725"/>
    </source>
</evidence>
<dbReference type="Proteomes" id="UP000479987">
    <property type="component" value="Unassembled WGS sequence"/>
</dbReference>
<dbReference type="PANTHER" id="PTHR21137:SF35">
    <property type="entry name" value="ODORANT RECEPTOR 19A-RELATED"/>
    <property type="match status" value="1"/>
</dbReference>
<dbReference type="EMBL" id="SGBU01000040">
    <property type="protein sequence ID" value="KAF3054377.1"/>
    <property type="molecule type" value="Genomic_DNA"/>
</dbReference>
<protein>
    <recommendedName>
        <fullName evidence="10">Odorant receptor</fullName>
    </recommendedName>
</protein>
<dbReference type="Pfam" id="PF02949">
    <property type="entry name" value="7tm_6"/>
    <property type="match status" value="1"/>
</dbReference>
<evidence type="ECO:0000256" key="1">
    <source>
        <dbReference type="ARBA" id="ARBA00004651"/>
    </source>
</evidence>
<evidence type="ECO:0000313" key="11">
    <source>
        <dbReference type="EMBL" id="KAF3054377.1"/>
    </source>
</evidence>
<dbReference type="GO" id="GO:0005549">
    <property type="term" value="F:odorant binding"/>
    <property type="evidence" value="ECO:0007669"/>
    <property type="project" value="InterPro"/>
</dbReference>
<feature type="transmembrane region" description="Helical" evidence="10">
    <location>
        <begin position="98"/>
        <end position="119"/>
    </location>
</feature>
<dbReference type="PANTHER" id="PTHR21137">
    <property type="entry name" value="ODORANT RECEPTOR"/>
    <property type="match status" value="1"/>
</dbReference>
<dbReference type="InterPro" id="IPR004117">
    <property type="entry name" value="7tm6_olfct_rcpt"/>
</dbReference>
<keyword evidence="3 10" id="KW-0716">Sensory transduction</keyword>
<evidence type="ECO:0000256" key="9">
    <source>
        <dbReference type="ARBA" id="ARBA00023224"/>
    </source>
</evidence>
<name>A0A6G1LQG7_9HYME</name>
<evidence type="ECO:0000256" key="8">
    <source>
        <dbReference type="ARBA" id="ARBA00023170"/>
    </source>
</evidence>
<evidence type="ECO:0000313" key="12">
    <source>
        <dbReference type="Proteomes" id="UP000479987"/>
    </source>
</evidence>
<keyword evidence="9 10" id="KW-0807">Transducer</keyword>
<accession>A0A6G1LQG7</accession>
<evidence type="ECO:0000256" key="4">
    <source>
        <dbReference type="ARBA" id="ARBA00022692"/>
    </source>
</evidence>
<evidence type="ECO:0000256" key="7">
    <source>
        <dbReference type="ARBA" id="ARBA00023136"/>
    </source>
</evidence>
<dbReference type="GO" id="GO:0005886">
    <property type="term" value="C:plasma membrane"/>
    <property type="evidence" value="ECO:0007669"/>
    <property type="project" value="UniProtKB-SubCell"/>
</dbReference>
<feature type="transmembrane region" description="Helical" evidence="10">
    <location>
        <begin position="65"/>
        <end position="86"/>
    </location>
</feature>
<evidence type="ECO:0000256" key="3">
    <source>
        <dbReference type="ARBA" id="ARBA00022606"/>
    </source>
</evidence>
<feature type="transmembrane region" description="Helical" evidence="10">
    <location>
        <begin position="154"/>
        <end position="176"/>
    </location>
</feature>
<reference evidence="11 12" key="1">
    <citation type="submission" date="2019-08" db="EMBL/GenBank/DDBJ databases">
        <title>High quality draft denovo assembly of Nylanderia fulva.</title>
        <authorList>
            <person name="Vargo E.L."/>
            <person name="Tarone A.M."/>
            <person name="Konganti K.R."/>
        </authorList>
    </citation>
    <scope>NUCLEOTIDE SEQUENCE [LARGE SCALE GENOMIC DNA]</scope>
    <source>
        <strain evidence="11">TAMU-Nful-2015</strain>
        <tissue evidence="11">Whole body</tissue>
    </source>
</reference>
<keyword evidence="5 10" id="KW-0552">Olfaction</keyword>
<dbReference type="AlphaFoldDB" id="A0A6G1LQG7"/>
<evidence type="ECO:0000256" key="6">
    <source>
        <dbReference type="ARBA" id="ARBA00022989"/>
    </source>
</evidence>
<feature type="transmembrane region" description="Helical" evidence="10">
    <location>
        <begin position="398"/>
        <end position="426"/>
    </location>
</feature>
<comment type="caution">
    <text evidence="11">The sequence shown here is derived from an EMBL/GenBank/DDBJ whole genome shotgun (WGS) entry which is preliminary data.</text>
</comment>
<keyword evidence="6 10" id="KW-1133">Transmembrane helix</keyword>
<feature type="transmembrane region" description="Helical" evidence="10">
    <location>
        <begin position="208"/>
        <end position="230"/>
    </location>
</feature>
<dbReference type="GO" id="GO:0004984">
    <property type="term" value="F:olfactory receptor activity"/>
    <property type="evidence" value="ECO:0007669"/>
    <property type="project" value="InterPro"/>
</dbReference>
<feature type="transmembrane region" description="Helical" evidence="10">
    <location>
        <begin position="334"/>
        <end position="355"/>
    </location>
</feature>
<comment type="subcellular location">
    <subcellularLocation>
        <location evidence="1 10">Cell membrane</location>
        <topology evidence="1 10">Multi-pass membrane protein</topology>
    </subcellularLocation>
</comment>
<keyword evidence="4 10" id="KW-0812">Transmembrane</keyword>
<sequence>MRNYNTQSNIPNPSNSWTKEIEHKRVTIFAANWQDCTASNYYKINRILLLCIGLWPYQNSSFKPIIIASTTVILISSVVIQLTTFITTEYTSDLLLQILAYSVPWFIYTLKYNIVCFNIKKMRNLMEQMRHDWNNLSNTQEIEIIKKYWAIGRFITLITTLFIYLSVFSFILIQFLSNFLLNVATTVNQSRSRRLPVKTEYFVDQQKYFLPLLLHIFLVVLCGLTTVVAIETLNMSYVQHACGLFQISSYRIEQALHKNKVLQGVTSSAERSLIVHEGISNAVIMYKRATKFINMLKANCKWQYFILIPFGVLSLSINLYRFSQLVITNEYYELIISSLFIVGHFWYMLFCNYLGQEIIDHSGNIFYRTYNTEWYIAPLKAQKLLLFVMQRSMRHTTFVIGGLFVPSFEGFATLTSMSISYFTVIFSTR</sequence>
<comment type="similarity">
    <text evidence="10">Belongs to the insect chemoreceptor superfamily. Heteromeric odorant receptor channel (TC 1.A.69) family.</text>
</comment>
<keyword evidence="7 10" id="KW-0472">Membrane</keyword>
<keyword evidence="2" id="KW-1003">Cell membrane</keyword>
<dbReference type="GO" id="GO:0007165">
    <property type="term" value="P:signal transduction"/>
    <property type="evidence" value="ECO:0007669"/>
    <property type="project" value="UniProtKB-KW"/>
</dbReference>
<keyword evidence="8 10" id="KW-0675">Receptor</keyword>
<proteinExistence type="inferred from homology"/>
<organism evidence="11 12">
    <name type="scientific">Nylanderia fulva</name>
    <dbReference type="NCBI Taxonomy" id="613905"/>
    <lineage>
        <taxon>Eukaryota</taxon>
        <taxon>Metazoa</taxon>
        <taxon>Ecdysozoa</taxon>
        <taxon>Arthropoda</taxon>
        <taxon>Hexapoda</taxon>
        <taxon>Insecta</taxon>
        <taxon>Pterygota</taxon>
        <taxon>Neoptera</taxon>
        <taxon>Endopterygota</taxon>
        <taxon>Hymenoptera</taxon>
        <taxon>Apocrita</taxon>
        <taxon>Aculeata</taxon>
        <taxon>Formicoidea</taxon>
        <taxon>Formicidae</taxon>
        <taxon>Formicinae</taxon>
        <taxon>Nylanderia</taxon>
    </lineage>
</organism>
<evidence type="ECO:0000256" key="2">
    <source>
        <dbReference type="ARBA" id="ARBA00022475"/>
    </source>
</evidence>